<comment type="caution">
    <text evidence="2">The sequence shown here is derived from an EMBL/GenBank/DDBJ whole genome shotgun (WGS) entry which is preliminary data.</text>
</comment>
<dbReference type="AlphaFoldDB" id="A0A2P5B5N4"/>
<organism evidence="2 3">
    <name type="scientific">Trema orientale</name>
    <name type="common">Charcoal tree</name>
    <name type="synonym">Celtis orientalis</name>
    <dbReference type="NCBI Taxonomy" id="63057"/>
    <lineage>
        <taxon>Eukaryota</taxon>
        <taxon>Viridiplantae</taxon>
        <taxon>Streptophyta</taxon>
        <taxon>Embryophyta</taxon>
        <taxon>Tracheophyta</taxon>
        <taxon>Spermatophyta</taxon>
        <taxon>Magnoliopsida</taxon>
        <taxon>eudicotyledons</taxon>
        <taxon>Gunneridae</taxon>
        <taxon>Pentapetalae</taxon>
        <taxon>rosids</taxon>
        <taxon>fabids</taxon>
        <taxon>Rosales</taxon>
        <taxon>Cannabaceae</taxon>
        <taxon>Trema</taxon>
    </lineage>
</organism>
<evidence type="ECO:0000256" key="1">
    <source>
        <dbReference type="SAM" id="MobiDB-lite"/>
    </source>
</evidence>
<evidence type="ECO:0000313" key="3">
    <source>
        <dbReference type="Proteomes" id="UP000237000"/>
    </source>
</evidence>
<reference evidence="3" key="1">
    <citation type="submission" date="2016-06" db="EMBL/GenBank/DDBJ databases">
        <title>Parallel loss of symbiosis genes in relatives of nitrogen-fixing non-legume Parasponia.</title>
        <authorList>
            <person name="Van Velzen R."/>
            <person name="Holmer R."/>
            <person name="Bu F."/>
            <person name="Rutten L."/>
            <person name="Van Zeijl A."/>
            <person name="Liu W."/>
            <person name="Santuari L."/>
            <person name="Cao Q."/>
            <person name="Sharma T."/>
            <person name="Shen D."/>
            <person name="Roswanjaya Y."/>
            <person name="Wardhani T."/>
            <person name="Kalhor M.S."/>
            <person name="Jansen J."/>
            <person name="Van den Hoogen J."/>
            <person name="Gungor B."/>
            <person name="Hartog M."/>
            <person name="Hontelez J."/>
            <person name="Verver J."/>
            <person name="Yang W.-C."/>
            <person name="Schijlen E."/>
            <person name="Repin R."/>
            <person name="Schilthuizen M."/>
            <person name="Schranz E."/>
            <person name="Heidstra R."/>
            <person name="Miyata K."/>
            <person name="Fedorova E."/>
            <person name="Kohlen W."/>
            <person name="Bisseling T."/>
            <person name="Smit S."/>
            <person name="Geurts R."/>
        </authorList>
    </citation>
    <scope>NUCLEOTIDE SEQUENCE [LARGE SCALE GENOMIC DNA]</scope>
    <source>
        <strain evidence="3">cv. RG33-2</strain>
    </source>
</reference>
<name>A0A2P5B5N4_TREOI</name>
<gene>
    <name evidence="2" type="ORF">TorRG33x02_331940</name>
</gene>
<feature type="region of interest" description="Disordered" evidence="1">
    <location>
        <begin position="1"/>
        <end position="36"/>
    </location>
</feature>
<sequence>MATSAFKSIMKRTSIEDDDNSVSSNQSLDHHCSQSSKFPEISFDDLTVEFFESSRDKGRSSLCNSNVRPASGSSVPHRQGSEDHDEEWRHSVAPIPAEELIEATYAVDDEIEIALDNGIPLPLGDLDFVLEDDNNKVVGDELVDFDIEV</sequence>
<feature type="compositionally biased region" description="Basic and acidic residues" evidence="1">
    <location>
        <begin position="79"/>
        <end position="90"/>
    </location>
</feature>
<dbReference type="Proteomes" id="UP000237000">
    <property type="component" value="Unassembled WGS sequence"/>
</dbReference>
<feature type="compositionally biased region" description="Polar residues" evidence="1">
    <location>
        <begin position="21"/>
        <end position="36"/>
    </location>
</feature>
<keyword evidence="3" id="KW-1185">Reference proteome</keyword>
<feature type="compositionally biased region" description="Polar residues" evidence="1">
    <location>
        <begin position="61"/>
        <end position="76"/>
    </location>
</feature>
<dbReference type="EMBL" id="JXTC01000601">
    <property type="protein sequence ID" value="PON44107.1"/>
    <property type="molecule type" value="Genomic_DNA"/>
</dbReference>
<accession>A0A2P5B5N4</accession>
<evidence type="ECO:0000313" key="2">
    <source>
        <dbReference type="EMBL" id="PON44107.1"/>
    </source>
</evidence>
<dbReference type="InParanoid" id="A0A2P5B5N4"/>
<proteinExistence type="predicted"/>
<feature type="region of interest" description="Disordered" evidence="1">
    <location>
        <begin position="55"/>
        <end position="91"/>
    </location>
</feature>
<protein>
    <submittedName>
        <fullName evidence="2">Uncharacterized protein</fullName>
    </submittedName>
</protein>